<dbReference type="EMBL" id="JBCEWA010000005">
    <property type="protein sequence ID" value="MEL5988339.1"/>
    <property type="molecule type" value="Genomic_DNA"/>
</dbReference>
<dbReference type="Pfam" id="PF01551">
    <property type="entry name" value="Peptidase_M23"/>
    <property type="match status" value="1"/>
</dbReference>
<dbReference type="CDD" id="cd12797">
    <property type="entry name" value="M23_peptidase"/>
    <property type="match status" value="1"/>
</dbReference>
<dbReference type="InterPro" id="IPR011055">
    <property type="entry name" value="Dup_hybrid_motif"/>
</dbReference>
<protein>
    <submittedName>
        <fullName evidence="2">M23 family metallopeptidase</fullName>
        <ecNumber evidence="2">3.4.-.-</ecNumber>
    </submittedName>
</protein>
<name>A0ABU9LKR5_9BACL</name>
<evidence type="ECO:0000313" key="2">
    <source>
        <dbReference type="EMBL" id="MEL5988339.1"/>
    </source>
</evidence>
<feature type="domain" description="M23ase beta-sheet core" evidence="1">
    <location>
        <begin position="162"/>
        <end position="251"/>
    </location>
</feature>
<dbReference type="InterPro" id="IPR016047">
    <property type="entry name" value="M23ase_b-sheet_dom"/>
</dbReference>
<accession>A0ABU9LKR5</accession>
<dbReference type="InterPro" id="IPR050570">
    <property type="entry name" value="Cell_wall_metabolism_enzyme"/>
</dbReference>
<comment type="caution">
    <text evidence="2">The sequence shown here is derived from an EMBL/GenBank/DDBJ whole genome shotgun (WGS) entry which is preliminary data.</text>
</comment>
<dbReference type="GO" id="GO:0016787">
    <property type="term" value="F:hydrolase activity"/>
    <property type="evidence" value="ECO:0007669"/>
    <property type="project" value="UniProtKB-KW"/>
</dbReference>
<keyword evidence="3" id="KW-1185">Reference proteome</keyword>
<dbReference type="PANTHER" id="PTHR21666:SF270">
    <property type="entry name" value="MUREIN HYDROLASE ACTIVATOR ENVC"/>
    <property type="match status" value="1"/>
</dbReference>
<keyword evidence="2" id="KW-0378">Hydrolase</keyword>
<sequence>MLSNFEVEFVQGEWKKYYKCTSKSFQKQISYWRFRRMCRSFLKGVTTLKRQYEKKLMNSIQILFVDEQCEKAVHIVTDLQGTIHGFTLRPYYQFDTDHLWTKNTYHMPICDEWFVFWGGTNEFENYHYLYPHQRYAYDLIRVVDHQTFKNEGIHNEDYFAFGAKVVAPLDGKVLQVIQHIPDQPVGEMNEADFLGNYIILEHAEGEYSLIAHLKQYSTVVKQGDVVKSGELLALCGNSGNSSEAHIHFQVMDCPHIEQANSLRIRFEGGVEPVQGDTV</sequence>
<dbReference type="EC" id="3.4.-.-" evidence="2"/>
<dbReference type="RefSeq" id="WP_087679992.1">
    <property type="nucleotide sequence ID" value="NZ_JBCEWA010000005.1"/>
</dbReference>
<gene>
    <name evidence="2" type="ORF">AAF454_07960</name>
</gene>
<dbReference type="Proteomes" id="UP001398420">
    <property type="component" value="Unassembled WGS sequence"/>
</dbReference>
<reference evidence="2 3" key="1">
    <citation type="submission" date="2024-04" db="EMBL/GenBank/DDBJ databases">
        <authorList>
            <person name="Wu Y.S."/>
            <person name="Zhang L."/>
        </authorList>
    </citation>
    <scope>NUCLEOTIDE SEQUENCE [LARGE SCALE GENOMIC DNA]</scope>
    <source>
        <strain evidence="2 3">KG-01</strain>
    </source>
</reference>
<organism evidence="2 3">
    <name type="scientific">Kurthia gibsonii</name>
    <dbReference type="NCBI Taxonomy" id="33946"/>
    <lineage>
        <taxon>Bacteria</taxon>
        <taxon>Bacillati</taxon>
        <taxon>Bacillota</taxon>
        <taxon>Bacilli</taxon>
        <taxon>Bacillales</taxon>
        <taxon>Caryophanaceae</taxon>
        <taxon>Kurthia</taxon>
    </lineage>
</organism>
<dbReference type="Gene3D" id="2.70.70.10">
    <property type="entry name" value="Glucose Permease (Domain IIA)"/>
    <property type="match status" value="1"/>
</dbReference>
<dbReference type="SUPFAM" id="SSF51261">
    <property type="entry name" value="Duplicated hybrid motif"/>
    <property type="match status" value="1"/>
</dbReference>
<evidence type="ECO:0000259" key="1">
    <source>
        <dbReference type="Pfam" id="PF01551"/>
    </source>
</evidence>
<dbReference type="PANTHER" id="PTHR21666">
    <property type="entry name" value="PEPTIDASE-RELATED"/>
    <property type="match status" value="1"/>
</dbReference>
<proteinExistence type="predicted"/>
<evidence type="ECO:0000313" key="3">
    <source>
        <dbReference type="Proteomes" id="UP001398420"/>
    </source>
</evidence>